<evidence type="ECO:0000256" key="9">
    <source>
        <dbReference type="PIRSR" id="PIRSR600101-1"/>
    </source>
</evidence>
<feature type="binding site" evidence="10">
    <location>
        <position position="90"/>
    </location>
    <ligand>
        <name>L-glutamate</name>
        <dbReference type="ChEBI" id="CHEBI:29985"/>
    </ligand>
</feature>
<dbReference type="InterPro" id="IPR043138">
    <property type="entry name" value="GGT_lsub"/>
</dbReference>
<protein>
    <recommendedName>
        <fullName evidence="11">Glutathione hydrolase proenzyme</fullName>
        <ecNumber evidence="11">2.3.2.2</ecNumber>
        <ecNumber evidence="11">3.4.19.13</ecNumber>
    </recommendedName>
    <component>
        <recommendedName>
            <fullName evidence="11">Glutathione hydrolase large chain</fullName>
        </recommendedName>
    </component>
    <component>
        <recommendedName>
            <fullName evidence="11">Glutathione hydrolase small chain</fullName>
        </recommendedName>
    </component>
</protein>
<feature type="region of interest" description="Disordered" evidence="12">
    <location>
        <begin position="539"/>
        <end position="558"/>
    </location>
</feature>
<feature type="chain" id="PRO_5012634343" description="Glutathione hydrolase proenzyme" evidence="13">
    <location>
        <begin position="22"/>
        <end position="558"/>
    </location>
</feature>
<keyword evidence="6 11" id="KW-0865">Zymogen</keyword>
<dbReference type="KEGG" id="sphj:BSL82_15160"/>
<dbReference type="STRING" id="1921510.BSL82_15160"/>
<dbReference type="InterPro" id="IPR051792">
    <property type="entry name" value="GGT_bact"/>
</dbReference>
<dbReference type="EMBL" id="CP018221">
    <property type="protein sequence ID" value="API60460.1"/>
    <property type="molecule type" value="Genomic_DNA"/>
</dbReference>
<evidence type="ECO:0000256" key="1">
    <source>
        <dbReference type="ARBA" id="ARBA00001049"/>
    </source>
</evidence>
<evidence type="ECO:0000256" key="5">
    <source>
        <dbReference type="ARBA" id="ARBA00022801"/>
    </source>
</evidence>
<dbReference type="GO" id="GO:0103068">
    <property type="term" value="F:leukotriene C4 gamma-glutamyl transferase activity"/>
    <property type="evidence" value="ECO:0007669"/>
    <property type="project" value="UniProtKB-EC"/>
</dbReference>
<keyword evidence="11" id="KW-0317">Glutathione biosynthesis</keyword>
<dbReference type="GO" id="GO:0006750">
    <property type="term" value="P:glutathione biosynthetic process"/>
    <property type="evidence" value="ECO:0007669"/>
    <property type="project" value="UniProtKB-KW"/>
</dbReference>
<dbReference type="GO" id="GO:0036374">
    <property type="term" value="F:glutathione hydrolase activity"/>
    <property type="evidence" value="ECO:0007669"/>
    <property type="project" value="UniProtKB-UniRule"/>
</dbReference>
<dbReference type="PRINTS" id="PR01210">
    <property type="entry name" value="GGTRANSPTASE"/>
</dbReference>
<evidence type="ECO:0000313" key="14">
    <source>
        <dbReference type="EMBL" id="API60460.1"/>
    </source>
</evidence>
<evidence type="ECO:0000256" key="3">
    <source>
        <dbReference type="ARBA" id="ARBA00009381"/>
    </source>
</evidence>
<dbReference type="PANTHER" id="PTHR43199:SF1">
    <property type="entry name" value="GLUTATHIONE HYDROLASE PROENZYME"/>
    <property type="match status" value="1"/>
</dbReference>
<evidence type="ECO:0000256" key="10">
    <source>
        <dbReference type="PIRSR" id="PIRSR600101-2"/>
    </source>
</evidence>
<evidence type="ECO:0000256" key="4">
    <source>
        <dbReference type="ARBA" id="ARBA00022679"/>
    </source>
</evidence>
<dbReference type="Pfam" id="PF01019">
    <property type="entry name" value="G_glu_transpept"/>
    <property type="match status" value="1"/>
</dbReference>
<feature type="active site" description="Nucleophile" evidence="9">
    <location>
        <position position="378"/>
    </location>
</feature>
<dbReference type="PANTHER" id="PTHR43199">
    <property type="entry name" value="GLUTATHIONE HYDROLASE"/>
    <property type="match status" value="1"/>
</dbReference>
<evidence type="ECO:0000256" key="7">
    <source>
        <dbReference type="ARBA" id="ARBA00023315"/>
    </source>
</evidence>
<accession>A0A1L3ZXX0</accession>
<name>A0A1L3ZXX0_9SPHN</name>
<gene>
    <name evidence="14" type="ORF">BSL82_15160</name>
</gene>
<dbReference type="UniPathway" id="UPA00204"/>
<dbReference type="AlphaFoldDB" id="A0A1L3ZXX0"/>
<sequence length="558" mass="58793">MMVRLLLVLSLLALPFQAALAEGGMVSAADPRAAEAGREMLREGGSAVDAALAMMLALTVVEPQSSGIGGGGFLVHHDARNGGVTTIDGREVAPAAATANRFLNADGTRMGFREAVAGGLSVGVPGNVRLMEMAHGRWGRLKWSRLFKPAIKLADDGFKITPALHKRLEQMKVALRDFPAIRAHYYDASGAPKPVGARIKNPELARLLRHVAKHGAPGFYQGWPARRLSSAVATAPRNPSQLTEADLIAYRAEERPAVCGSYRGYRVCGMGPPSAGGIAIVQMLGMLERFDLKALGPNDPRSWHLISEAMRLAYADRDTYIADPGFVPVPVAGLIDPGYIRERSALISIDSVMAKALPGKPPGAGAWRYAPAAEVPSTTSFAAGDGAGNLVAVTSTIEGPFGSFLMANGFHLNNELTDFSFVPERGGLPVANRVEPGKRPRSAMSPTIVQGPDGKAMLALGSAGGPRIIMHVMKTLVGVLDWGLPVDQAIALPNIFLSGNAILVEKGTSLEAMRDQLTALGHIVTPAELGSKVNAVERRDGAWKGGADPRSEGVALAE</sequence>
<evidence type="ECO:0000313" key="15">
    <source>
        <dbReference type="Proteomes" id="UP000182063"/>
    </source>
</evidence>
<dbReference type="Gene3D" id="3.60.20.40">
    <property type="match status" value="1"/>
</dbReference>
<keyword evidence="4 11" id="KW-0808">Transferase</keyword>
<dbReference type="Proteomes" id="UP000182063">
    <property type="component" value="Chromosome"/>
</dbReference>
<keyword evidence="13" id="KW-0732">Signal</keyword>
<dbReference type="OrthoDB" id="9781342at2"/>
<organism evidence="14 15">
    <name type="scientific">Tardibacter chloracetimidivorans</name>
    <dbReference type="NCBI Taxonomy" id="1921510"/>
    <lineage>
        <taxon>Bacteria</taxon>
        <taxon>Pseudomonadati</taxon>
        <taxon>Pseudomonadota</taxon>
        <taxon>Alphaproteobacteria</taxon>
        <taxon>Sphingomonadales</taxon>
        <taxon>Sphingomonadaceae</taxon>
        <taxon>Tardibacter</taxon>
    </lineage>
</organism>
<evidence type="ECO:0000256" key="13">
    <source>
        <dbReference type="SAM" id="SignalP"/>
    </source>
</evidence>
<comment type="pathway">
    <text evidence="11">Sulfur metabolism; glutathione metabolism.</text>
</comment>
<keyword evidence="7 11" id="KW-0012">Acyltransferase</keyword>
<comment type="catalytic activity">
    <reaction evidence="8 11">
        <text>an N-terminal (5-L-glutamyl)-[peptide] + an alpha-amino acid = 5-L-glutamyl amino acid + an N-terminal L-alpha-aminoacyl-[peptide]</text>
        <dbReference type="Rhea" id="RHEA:23904"/>
        <dbReference type="Rhea" id="RHEA-COMP:9780"/>
        <dbReference type="Rhea" id="RHEA-COMP:9795"/>
        <dbReference type="ChEBI" id="CHEBI:77644"/>
        <dbReference type="ChEBI" id="CHEBI:78597"/>
        <dbReference type="ChEBI" id="CHEBI:78599"/>
        <dbReference type="ChEBI" id="CHEBI:78608"/>
        <dbReference type="EC" id="2.3.2.2"/>
    </reaction>
</comment>
<dbReference type="Gene3D" id="1.10.246.130">
    <property type="match status" value="1"/>
</dbReference>
<evidence type="ECO:0000256" key="8">
    <source>
        <dbReference type="ARBA" id="ARBA00047417"/>
    </source>
</evidence>
<dbReference type="InterPro" id="IPR029055">
    <property type="entry name" value="Ntn_hydrolases_N"/>
</dbReference>
<keyword evidence="5 11" id="KW-0378">Hydrolase</keyword>
<feature type="signal peptide" evidence="13">
    <location>
        <begin position="1"/>
        <end position="21"/>
    </location>
</feature>
<dbReference type="EC" id="3.4.19.13" evidence="11"/>
<keyword evidence="15" id="KW-1185">Reference proteome</keyword>
<dbReference type="InterPro" id="IPR043137">
    <property type="entry name" value="GGT_ssub_C"/>
</dbReference>
<comment type="catalytic activity">
    <reaction evidence="2 11">
        <text>glutathione + H2O = L-cysteinylglycine + L-glutamate</text>
        <dbReference type="Rhea" id="RHEA:28807"/>
        <dbReference type="ChEBI" id="CHEBI:15377"/>
        <dbReference type="ChEBI" id="CHEBI:29985"/>
        <dbReference type="ChEBI" id="CHEBI:57925"/>
        <dbReference type="ChEBI" id="CHEBI:61694"/>
        <dbReference type="EC" id="3.4.19.13"/>
    </reaction>
</comment>
<dbReference type="SUPFAM" id="SSF56235">
    <property type="entry name" value="N-terminal nucleophile aminohydrolases (Ntn hydrolases)"/>
    <property type="match status" value="1"/>
</dbReference>
<dbReference type="GO" id="GO:0006751">
    <property type="term" value="P:glutathione catabolic process"/>
    <property type="evidence" value="ECO:0007669"/>
    <property type="project" value="UniProtKB-UniRule"/>
</dbReference>
<dbReference type="InterPro" id="IPR000101">
    <property type="entry name" value="GGT_peptidase"/>
</dbReference>
<comment type="subunit">
    <text evidence="11">This enzyme consists of two polypeptide chains, which are synthesized in precursor form from a single polypeptide.</text>
</comment>
<feature type="binding site" evidence="10">
    <location>
        <position position="465"/>
    </location>
    <ligand>
        <name>L-glutamate</name>
        <dbReference type="ChEBI" id="CHEBI:29985"/>
    </ligand>
</feature>
<dbReference type="EC" id="2.3.2.2" evidence="11"/>
<evidence type="ECO:0000256" key="2">
    <source>
        <dbReference type="ARBA" id="ARBA00001089"/>
    </source>
</evidence>
<evidence type="ECO:0000256" key="6">
    <source>
        <dbReference type="ARBA" id="ARBA00023145"/>
    </source>
</evidence>
<comment type="catalytic activity">
    <reaction evidence="1 11">
        <text>an S-substituted glutathione + H2O = an S-substituted L-cysteinylglycine + L-glutamate</text>
        <dbReference type="Rhea" id="RHEA:59468"/>
        <dbReference type="ChEBI" id="CHEBI:15377"/>
        <dbReference type="ChEBI" id="CHEBI:29985"/>
        <dbReference type="ChEBI" id="CHEBI:90779"/>
        <dbReference type="ChEBI" id="CHEBI:143103"/>
        <dbReference type="EC" id="3.4.19.13"/>
    </reaction>
</comment>
<comment type="similarity">
    <text evidence="3 11">Belongs to the gamma-glutamyltransferase family.</text>
</comment>
<feature type="binding site" evidence="10">
    <location>
        <position position="418"/>
    </location>
    <ligand>
        <name>L-glutamate</name>
        <dbReference type="ChEBI" id="CHEBI:29985"/>
    </ligand>
</feature>
<evidence type="ECO:0000256" key="11">
    <source>
        <dbReference type="RuleBase" id="RU368036"/>
    </source>
</evidence>
<dbReference type="NCBIfam" id="TIGR00066">
    <property type="entry name" value="g_glut_trans"/>
    <property type="match status" value="1"/>
</dbReference>
<comment type="PTM">
    <text evidence="11">Cleaved by autocatalysis into a large and a small subunit.</text>
</comment>
<feature type="compositionally biased region" description="Basic and acidic residues" evidence="12">
    <location>
        <begin position="539"/>
        <end position="551"/>
    </location>
</feature>
<evidence type="ECO:0000256" key="12">
    <source>
        <dbReference type="SAM" id="MobiDB-lite"/>
    </source>
</evidence>
<proteinExistence type="inferred from homology"/>
<reference evidence="15" key="1">
    <citation type="submission" date="2016-11" db="EMBL/GenBank/DDBJ databases">
        <title>Complete Genome Sequence of alachlor-degrading Sphingomonas sp. strain JJ-A5.</title>
        <authorList>
            <person name="Lee H."/>
            <person name="Ka J.-O."/>
        </authorList>
    </citation>
    <scope>NUCLEOTIDE SEQUENCE [LARGE SCALE GENOMIC DNA]</scope>
    <source>
        <strain evidence="15">JJ-A5</strain>
    </source>
</reference>